<dbReference type="Gene3D" id="2.10.25.10">
    <property type="entry name" value="Laminin"/>
    <property type="match status" value="1"/>
</dbReference>
<dbReference type="Proteomes" id="UP000308652">
    <property type="component" value="Unassembled WGS sequence"/>
</dbReference>
<dbReference type="InterPro" id="IPR002049">
    <property type="entry name" value="LE_dom"/>
</dbReference>
<feature type="transmembrane region" description="Helical" evidence="4">
    <location>
        <begin position="660"/>
        <end position="681"/>
    </location>
</feature>
<dbReference type="Pfam" id="PF23106">
    <property type="entry name" value="EGF_Teneurin"/>
    <property type="match status" value="1"/>
</dbReference>
<gene>
    <name evidence="7" type="ORF">BDQ12DRAFT_625711</name>
</gene>
<keyword evidence="4" id="KW-0812">Transmembrane</keyword>
<dbReference type="CDD" id="cd00064">
    <property type="entry name" value="FU"/>
    <property type="match status" value="3"/>
</dbReference>
<evidence type="ECO:0000313" key="8">
    <source>
        <dbReference type="Proteomes" id="UP000308652"/>
    </source>
</evidence>
<feature type="region of interest" description="Disordered" evidence="3">
    <location>
        <begin position="328"/>
        <end position="348"/>
    </location>
</feature>
<proteinExistence type="predicted"/>
<dbReference type="SMART" id="SM00261">
    <property type="entry name" value="FU"/>
    <property type="match status" value="7"/>
</dbReference>
<feature type="compositionally biased region" description="Basic and acidic residues" evidence="3">
    <location>
        <begin position="828"/>
        <end position="841"/>
    </location>
</feature>
<dbReference type="PANTHER" id="PTHR15332:SF175">
    <property type="entry name" value="PROPROTEIN CONVERTASE SUBTILISIN_KEXIN TYPE 5-LIKE"/>
    <property type="match status" value="1"/>
</dbReference>
<feature type="disulfide bond" evidence="2">
    <location>
        <begin position="189"/>
        <end position="199"/>
    </location>
</feature>
<dbReference type="PROSITE" id="PS50026">
    <property type="entry name" value="EGF_3"/>
    <property type="match status" value="1"/>
</dbReference>
<keyword evidence="4" id="KW-1133">Transmembrane helix</keyword>
<keyword evidence="2" id="KW-1015">Disulfide bond</keyword>
<dbReference type="SMART" id="SM00181">
    <property type="entry name" value="EGF"/>
    <property type="match status" value="6"/>
</dbReference>
<dbReference type="Gene3D" id="2.10.220.10">
    <property type="entry name" value="Hormone Receptor, Insulin-like Growth Factor Receptor 1, Chain A, domain 2"/>
    <property type="match status" value="4"/>
</dbReference>
<dbReference type="SMART" id="SM00180">
    <property type="entry name" value="EGF_Lam"/>
    <property type="match status" value="2"/>
</dbReference>
<dbReference type="AlphaFoldDB" id="A0A5C3M8N7"/>
<keyword evidence="8" id="KW-1185">Reference proteome</keyword>
<dbReference type="InterPro" id="IPR009030">
    <property type="entry name" value="Growth_fac_rcpt_cys_sf"/>
</dbReference>
<name>A0A5C3M8N7_9AGAR</name>
<keyword evidence="4" id="KW-0472">Membrane</keyword>
<dbReference type="PROSITE" id="PS00022">
    <property type="entry name" value="EGF_1"/>
    <property type="match status" value="1"/>
</dbReference>
<evidence type="ECO:0000313" key="7">
    <source>
        <dbReference type="EMBL" id="TFK41682.1"/>
    </source>
</evidence>
<comment type="caution">
    <text evidence="2">Lacks conserved residue(s) required for the propagation of feature annotation.</text>
</comment>
<dbReference type="SUPFAM" id="SSF57184">
    <property type="entry name" value="Growth factor receptor domain"/>
    <property type="match status" value="4"/>
</dbReference>
<evidence type="ECO:0000256" key="5">
    <source>
        <dbReference type="SAM" id="SignalP"/>
    </source>
</evidence>
<protein>
    <submittedName>
        <fullName evidence="7">TNFR/NGFR cysteine-rich region family protein</fullName>
    </submittedName>
</protein>
<dbReference type="PROSITE" id="PS01248">
    <property type="entry name" value="EGF_LAM_1"/>
    <property type="match status" value="1"/>
</dbReference>
<feature type="signal peptide" evidence="5">
    <location>
        <begin position="1"/>
        <end position="20"/>
    </location>
</feature>
<dbReference type="OrthoDB" id="18487at2759"/>
<dbReference type="EMBL" id="ML213594">
    <property type="protein sequence ID" value="TFK41682.1"/>
    <property type="molecule type" value="Genomic_DNA"/>
</dbReference>
<evidence type="ECO:0000259" key="6">
    <source>
        <dbReference type="PROSITE" id="PS50026"/>
    </source>
</evidence>
<dbReference type="InterPro" id="IPR000742">
    <property type="entry name" value="EGF"/>
</dbReference>
<feature type="chain" id="PRO_5022974826" evidence="5">
    <location>
        <begin position="21"/>
        <end position="868"/>
    </location>
</feature>
<feature type="region of interest" description="Disordered" evidence="3">
    <location>
        <begin position="821"/>
        <end position="868"/>
    </location>
</feature>
<feature type="disulfide bond" evidence="2">
    <location>
        <begin position="207"/>
        <end position="216"/>
    </location>
</feature>
<reference evidence="7 8" key="1">
    <citation type="journal article" date="2019" name="Nat. Ecol. Evol.">
        <title>Megaphylogeny resolves global patterns of mushroom evolution.</title>
        <authorList>
            <person name="Varga T."/>
            <person name="Krizsan K."/>
            <person name="Foldi C."/>
            <person name="Dima B."/>
            <person name="Sanchez-Garcia M."/>
            <person name="Sanchez-Ramirez S."/>
            <person name="Szollosi G.J."/>
            <person name="Szarkandi J.G."/>
            <person name="Papp V."/>
            <person name="Albert L."/>
            <person name="Andreopoulos W."/>
            <person name="Angelini C."/>
            <person name="Antonin V."/>
            <person name="Barry K.W."/>
            <person name="Bougher N.L."/>
            <person name="Buchanan P."/>
            <person name="Buyck B."/>
            <person name="Bense V."/>
            <person name="Catcheside P."/>
            <person name="Chovatia M."/>
            <person name="Cooper J."/>
            <person name="Damon W."/>
            <person name="Desjardin D."/>
            <person name="Finy P."/>
            <person name="Geml J."/>
            <person name="Haridas S."/>
            <person name="Hughes K."/>
            <person name="Justo A."/>
            <person name="Karasinski D."/>
            <person name="Kautmanova I."/>
            <person name="Kiss B."/>
            <person name="Kocsube S."/>
            <person name="Kotiranta H."/>
            <person name="LaButti K.M."/>
            <person name="Lechner B.E."/>
            <person name="Liimatainen K."/>
            <person name="Lipzen A."/>
            <person name="Lukacs Z."/>
            <person name="Mihaltcheva S."/>
            <person name="Morgado L.N."/>
            <person name="Niskanen T."/>
            <person name="Noordeloos M.E."/>
            <person name="Ohm R.A."/>
            <person name="Ortiz-Santana B."/>
            <person name="Ovrebo C."/>
            <person name="Racz N."/>
            <person name="Riley R."/>
            <person name="Savchenko A."/>
            <person name="Shiryaev A."/>
            <person name="Soop K."/>
            <person name="Spirin V."/>
            <person name="Szebenyi C."/>
            <person name="Tomsovsky M."/>
            <person name="Tulloss R.E."/>
            <person name="Uehling J."/>
            <person name="Grigoriev I.V."/>
            <person name="Vagvolgyi C."/>
            <person name="Papp T."/>
            <person name="Martin F.M."/>
            <person name="Miettinen O."/>
            <person name="Hibbett D.S."/>
            <person name="Nagy L.G."/>
        </authorList>
    </citation>
    <scope>NUCLEOTIDE SEQUENCE [LARGE SCALE GENOMIC DNA]</scope>
    <source>
        <strain evidence="7 8">CBS 166.37</strain>
    </source>
</reference>
<feature type="domain" description="EGF-like" evidence="6">
    <location>
        <begin position="185"/>
        <end position="217"/>
    </location>
</feature>
<organism evidence="7 8">
    <name type="scientific">Crucibulum laeve</name>
    <dbReference type="NCBI Taxonomy" id="68775"/>
    <lineage>
        <taxon>Eukaryota</taxon>
        <taxon>Fungi</taxon>
        <taxon>Dikarya</taxon>
        <taxon>Basidiomycota</taxon>
        <taxon>Agaricomycotina</taxon>
        <taxon>Agaricomycetes</taxon>
        <taxon>Agaricomycetidae</taxon>
        <taxon>Agaricales</taxon>
        <taxon>Agaricineae</taxon>
        <taxon>Nidulariaceae</taxon>
        <taxon>Crucibulum</taxon>
    </lineage>
</organism>
<evidence type="ECO:0000256" key="3">
    <source>
        <dbReference type="SAM" id="MobiDB-lite"/>
    </source>
</evidence>
<dbReference type="InterPro" id="IPR006212">
    <property type="entry name" value="Furin_repeat"/>
</dbReference>
<keyword evidence="5" id="KW-0732">Signal</keyword>
<evidence type="ECO:0000256" key="2">
    <source>
        <dbReference type="PROSITE-ProRule" id="PRU00076"/>
    </source>
</evidence>
<dbReference type="STRING" id="68775.A0A5C3M8N7"/>
<dbReference type="PANTHER" id="PTHR15332">
    <property type="entry name" value="PROPROTEIN CONVERTASE SUBTILISIN_KEXIN TYPE 5-LIKE"/>
    <property type="match status" value="1"/>
</dbReference>
<dbReference type="SMART" id="SM01411">
    <property type="entry name" value="Ephrin_rec_like"/>
    <property type="match status" value="4"/>
</dbReference>
<keyword evidence="1 2" id="KW-0245">EGF-like domain</keyword>
<accession>A0A5C3M8N7</accession>
<evidence type="ECO:0000256" key="4">
    <source>
        <dbReference type="SAM" id="Phobius"/>
    </source>
</evidence>
<sequence length="868" mass="90412">MFASIFAVSLLFSIPIATVAQTQSPTVLCIPGQCLQGYSNTTIGAKLSAQGAPTSVQLLPGPYTSSTSPQLLHDILTSSSASLASSPGFQNSSSSVTLPLNLALQPGLSIFSDSLYSGQAAFTALPSDPVGNTTTPLAARSIALSSSVWATVQAGSNRVVFWDSVPDISQLPSSAVGNLALADIQSTACTPSCASSGICTSNGTCKCATGFTGSSCESCAAGFFGPSCQACPSDCGSCDEGITGSGRCLKPVVANAPDSCNCLNGVCSSGGQCTCNTGFVTADNGTQCAKCASGFFLTSNGDCQICQIGCTQCADTSGACLVCKTGFSQDSSDRTKCDPPQSQSSDGQACPANTFGDGTNCSNCDPACETCSGPASTDCIQCASGTYLNNGVCVKAGANGVCEGTKLIADNVKRECDTCGAKCTSCGIPGFGVGSRVNQLQCTGCLPGFVLSNGKCVDSCPSGSTVSTKDNLTCETCDSSCSTCAGSTTFCLSCPNNQLASNGKCISSCPSGTFTSSGSCLSCHPDCASCSGGAFNQCSSCPPSRPVLVNGRCLPTCSKSQYFDPTTSTCQNCDSSCSSCSGPGQNNCLACSSSTQVLRGGSCASSNCKDGATVIAGLGVCLSELVIVPQPSGTTTLPPLPSVTGLTTPTQSSAKRSLEWWQILLMALGCAFIFLAFIWCCRRRQRKQRAKRTEMFAQGAVATQGKSSWRWRLLRFGEKLFGHNRSRKIQVVVPRRQESEAYKLTKLRSAEEARPQRVEEEEGEEDIVQLIGSYQYARPPTPPSRNQMQYQYRTEQQREAAGLHRSVSNASQMSAPSIYSQMTGMPRRVPDPRQPLKKDLTSRFSSSTLSSDHHLRPPVENGKNSFWK</sequence>
<evidence type="ECO:0000256" key="1">
    <source>
        <dbReference type="ARBA" id="ARBA00022536"/>
    </source>
</evidence>